<evidence type="ECO:0000256" key="4">
    <source>
        <dbReference type="RuleBase" id="RU003744"/>
    </source>
</evidence>
<dbReference type="Pfam" id="PF00497">
    <property type="entry name" value="SBP_bac_3"/>
    <property type="match status" value="1"/>
</dbReference>
<comment type="caution">
    <text evidence="7">The sequence shown here is derived from an EMBL/GenBank/DDBJ whole genome shotgun (WGS) entry which is preliminary data.</text>
</comment>
<evidence type="ECO:0000313" key="8">
    <source>
        <dbReference type="Proteomes" id="UP001185069"/>
    </source>
</evidence>
<dbReference type="EMBL" id="JAVDQF010000001">
    <property type="protein sequence ID" value="MDR6270249.1"/>
    <property type="molecule type" value="Genomic_DNA"/>
</dbReference>
<dbReference type="PROSITE" id="PS01039">
    <property type="entry name" value="SBP_BACTERIAL_3"/>
    <property type="match status" value="1"/>
</dbReference>
<name>A0ABU1JCV2_9MICC</name>
<evidence type="ECO:0000256" key="3">
    <source>
        <dbReference type="ARBA" id="ARBA00022729"/>
    </source>
</evidence>
<evidence type="ECO:0000256" key="5">
    <source>
        <dbReference type="SAM" id="SignalP"/>
    </source>
</evidence>
<sequence>MKVATTAIAKTVAILAVGALALTGCTYESEKLDRPVGGASAAPFDQNSVKLDPALAAQLPEQIKNRGTLIVGSNTEYPPAESLDSNGNATGYDIEMITAIAKKLGLKTEVQSAEFTGILPALGPKYDVGISSFTITQERLKNVNMVSFLNVGTTWAVQKGNPQNVDLNNICGLSIGVQTGTTQEDPDLSGRNAQCKAEGKAPIDVVTLKNQTDITTRLINGSIAAMTADSPITGYAIAQTNGKVEKLSNAYDQAPQGIAVAKSDLAFAELIKKALDALKEDGSYKKILDSWGSGDSAIDSFQVNPEVN</sequence>
<evidence type="ECO:0000256" key="2">
    <source>
        <dbReference type="ARBA" id="ARBA00010333"/>
    </source>
</evidence>
<protein>
    <submittedName>
        <fullName evidence="7">Polar amino acid transport system substrate-binding protein</fullName>
    </submittedName>
</protein>
<dbReference type="SMART" id="SM00062">
    <property type="entry name" value="PBPb"/>
    <property type="match status" value="1"/>
</dbReference>
<organism evidence="7 8">
    <name type="scientific">Arthrobacter russicus</name>
    <dbReference type="NCBI Taxonomy" id="172040"/>
    <lineage>
        <taxon>Bacteria</taxon>
        <taxon>Bacillati</taxon>
        <taxon>Actinomycetota</taxon>
        <taxon>Actinomycetes</taxon>
        <taxon>Micrococcales</taxon>
        <taxon>Micrococcaceae</taxon>
        <taxon>Arthrobacter</taxon>
    </lineage>
</organism>
<gene>
    <name evidence="7" type="ORF">JOE69_002487</name>
</gene>
<dbReference type="PANTHER" id="PTHR35936">
    <property type="entry name" value="MEMBRANE-BOUND LYTIC MUREIN TRANSGLYCOSYLASE F"/>
    <property type="match status" value="1"/>
</dbReference>
<feature type="signal peptide" evidence="5">
    <location>
        <begin position="1"/>
        <end position="21"/>
    </location>
</feature>
<dbReference type="InterPro" id="IPR018313">
    <property type="entry name" value="SBP_3_CS"/>
</dbReference>
<evidence type="ECO:0000313" key="7">
    <source>
        <dbReference type="EMBL" id="MDR6270249.1"/>
    </source>
</evidence>
<dbReference type="Gene3D" id="3.40.190.10">
    <property type="entry name" value="Periplasmic binding protein-like II"/>
    <property type="match status" value="2"/>
</dbReference>
<dbReference type="CDD" id="cd01004">
    <property type="entry name" value="PBP2_MidA_like"/>
    <property type="match status" value="1"/>
</dbReference>
<evidence type="ECO:0000256" key="1">
    <source>
        <dbReference type="ARBA" id="ARBA00004196"/>
    </source>
</evidence>
<comment type="subcellular location">
    <subcellularLocation>
        <location evidence="1">Cell envelope</location>
    </subcellularLocation>
</comment>
<keyword evidence="3 5" id="KW-0732">Signal</keyword>
<comment type="similarity">
    <text evidence="2 4">Belongs to the bacterial solute-binding protein 3 family.</text>
</comment>
<dbReference type="Proteomes" id="UP001185069">
    <property type="component" value="Unassembled WGS sequence"/>
</dbReference>
<dbReference type="SUPFAM" id="SSF53850">
    <property type="entry name" value="Periplasmic binding protein-like II"/>
    <property type="match status" value="1"/>
</dbReference>
<dbReference type="RefSeq" id="WP_296362194.1">
    <property type="nucleotide sequence ID" value="NZ_BAAAHY010000005.1"/>
</dbReference>
<dbReference type="InterPro" id="IPR001638">
    <property type="entry name" value="Solute-binding_3/MltF_N"/>
</dbReference>
<feature type="domain" description="Solute-binding protein family 3/N-terminal" evidence="6">
    <location>
        <begin position="68"/>
        <end position="295"/>
    </location>
</feature>
<keyword evidence="8" id="KW-1185">Reference proteome</keyword>
<reference evidence="7 8" key="1">
    <citation type="submission" date="2023-07" db="EMBL/GenBank/DDBJ databases">
        <title>Sequencing the genomes of 1000 actinobacteria strains.</title>
        <authorList>
            <person name="Klenk H.-P."/>
        </authorList>
    </citation>
    <scope>NUCLEOTIDE SEQUENCE [LARGE SCALE GENOMIC DNA]</scope>
    <source>
        <strain evidence="7 8">DSM 14555</strain>
    </source>
</reference>
<dbReference type="PROSITE" id="PS51257">
    <property type="entry name" value="PROKAR_LIPOPROTEIN"/>
    <property type="match status" value="1"/>
</dbReference>
<evidence type="ECO:0000259" key="6">
    <source>
        <dbReference type="SMART" id="SM00062"/>
    </source>
</evidence>
<feature type="chain" id="PRO_5045881852" evidence="5">
    <location>
        <begin position="22"/>
        <end position="308"/>
    </location>
</feature>
<accession>A0ABU1JCV2</accession>
<dbReference type="PANTHER" id="PTHR35936:SF19">
    <property type="entry name" value="AMINO-ACID-BINDING PROTEIN YXEM-RELATED"/>
    <property type="match status" value="1"/>
</dbReference>
<proteinExistence type="inferred from homology"/>